<evidence type="ECO:0000313" key="1">
    <source>
        <dbReference type="EMBL" id="KAJ7025864.1"/>
    </source>
</evidence>
<name>A0AAD6SDC0_9AGAR</name>
<organism evidence="1 3">
    <name type="scientific">Mycena alexandri</name>
    <dbReference type="NCBI Taxonomy" id="1745969"/>
    <lineage>
        <taxon>Eukaryota</taxon>
        <taxon>Fungi</taxon>
        <taxon>Dikarya</taxon>
        <taxon>Basidiomycota</taxon>
        <taxon>Agaricomycotina</taxon>
        <taxon>Agaricomycetes</taxon>
        <taxon>Agaricomycetidae</taxon>
        <taxon>Agaricales</taxon>
        <taxon>Marasmiineae</taxon>
        <taxon>Mycenaceae</taxon>
        <taxon>Mycena</taxon>
    </lineage>
</organism>
<dbReference type="EMBL" id="JARJCM010000147">
    <property type="protein sequence ID" value="KAJ7025864.1"/>
    <property type="molecule type" value="Genomic_DNA"/>
</dbReference>
<evidence type="ECO:0000313" key="2">
    <source>
        <dbReference type="EMBL" id="KAJ7033905.1"/>
    </source>
</evidence>
<gene>
    <name evidence="2" type="ORF">C8F04DRAFT_957060</name>
    <name evidence="1" type="ORF">C8F04DRAFT_967117</name>
</gene>
<proteinExistence type="predicted"/>
<dbReference type="AlphaFoldDB" id="A0AAD6SDC0"/>
<evidence type="ECO:0000313" key="3">
    <source>
        <dbReference type="Proteomes" id="UP001218188"/>
    </source>
</evidence>
<dbReference type="EMBL" id="JARJCM010000061">
    <property type="protein sequence ID" value="KAJ7033905.1"/>
    <property type="molecule type" value="Genomic_DNA"/>
</dbReference>
<feature type="non-terminal residue" evidence="1">
    <location>
        <position position="1"/>
    </location>
</feature>
<sequence>LVTLMPSWGKLQIRDGDSFRSVSASGAGSTPKRDMSFIRVRGNFRPSWQVQIFYGRLECILVCDLPRAAVFDSLAGKRRLLAVITPCKNTKGQDASLEITNHNGFTSLLVTDLQSVVAVVGRIQTRGRWALVDRTGGLIRPQFIEADAEEEDPEGE</sequence>
<keyword evidence="3" id="KW-1185">Reference proteome</keyword>
<reference evidence="1" key="1">
    <citation type="submission" date="2023-03" db="EMBL/GenBank/DDBJ databases">
        <title>Massive genome expansion in bonnet fungi (Mycena s.s.) driven by repeated elements and novel gene families across ecological guilds.</title>
        <authorList>
            <consortium name="Lawrence Berkeley National Laboratory"/>
            <person name="Harder C.B."/>
            <person name="Miyauchi S."/>
            <person name="Viragh M."/>
            <person name="Kuo A."/>
            <person name="Thoen E."/>
            <person name="Andreopoulos B."/>
            <person name="Lu D."/>
            <person name="Skrede I."/>
            <person name="Drula E."/>
            <person name="Henrissat B."/>
            <person name="Morin E."/>
            <person name="Kohler A."/>
            <person name="Barry K."/>
            <person name="LaButti K."/>
            <person name="Morin E."/>
            <person name="Salamov A."/>
            <person name="Lipzen A."/>
            <person name="Mereny Z."/>
            <person name="Hegedus B."/>
            <person name="Baldrian P."/>
            <person name="Stursova M."/>
            <person name="Weitz H."/>
            <person name="Taylor A."/>
            <person name="Grigoriev I.V."/>
            <person name="Nagy L.G."/>
            <person name="Martin F."/>
            <person name="Kauserud H."/>
        </authorList>
    </citation>
    <scope>NUCLEOTIDE SEQUENCE</scope>
    <source>
        <strain evidence="1">CBHHK200</strain>
    </source>
</reference>
<protein>
    <submittedName>
        <fullName evidence="1">Uncharacterized protein</fullName>
    </submittedName>
</protein>
<dbReference type="Proteomes" id="UP001218188">
    <property type="component" value="Unassembled WGS sequence"/>
</dbReference>
<comment type="caution">
    <text evidence="1">The sequence shown here is derived from an EMBL/GenBank/DDBJ whole genome shotgun (WGS) entry which is preliminary data.</text>
</comment>
<accession>A0AAD6SDC0</accession>